<evidence type="ECO:0000256" key="2">
    <source>
        <dbReference type="ARBA" id="ARBA00010186"/>
    </source>
</evidence>
<keyword evidence="4" id="KW-0653">Protein transport</keyword>
<evidence type="ECO:0000313" key="5">
    <source>
        <dbReference type="EMBL" id="KNE66427.1"/>
    </source>
</evidence>
<dbReference type="GO" id="GO:0005643">
    <property type="term" value="C:nuclear pore"/>
    <property type="evidence" value="ECO:0007669"/>
    <property type="project" value="UniProtKB-SubCell"/>
</dbReference>
<dbReference type="InterPro" id="IPR007231">
    <property type="entry name" value="Nucleoporin_int_Nup93/Nic96"/>
</dbReference>
<keyword evidence="4" id="KW-0472">Membrane</keyword>
<accession>A0A0L0SV85</accession>
<evidence type="ECO:0000256" key="4">
    <source>
        <dbReference type="RuleBase" id="RU364035"/>
    </source>
</evidence>
<dbReference type="GO" id="GO:0006606">
    <property type="term" value="P:protein import into nucleus"/>
    <property type="evidence" value="ECO:0007669"/>
    <property type="project" value="TreeGrafter"/>
</dbReference>
<dbReference type="GO" id="GO:0016973">
    <property type="term" value="P:poly(A)+ mRNA export from nucleus"/>
    <property type="evidence" value="ECO:0007669"/>
    <property type="project" value="TreeGrafter"/>
</dbReference>
<dbReference type="Proteomes" id="UP000054350">
    <property type="component" value="Unassembled WGS sequence"/>
</dbReference>
<evidence type="ECO:0000256" key="3">
    <source>
        <dbReference type="ARBA" id="ARBA00023242"/>
    </source>
</evidence>
<dbReference type="EMBL" id="GG745350">
    <property type="protein sequence ID" value="KNE66427.1"/>
    <property type="molecule type" value="Genomic_DNA"/>
</dbReference>
<evidence type="ECO:0000256" key="1">
    <source>
        <dbReference type="ARBA" id="ARBA00004259"/>
    </source>
</evidence>
<dbReference type="OrthoDB" id="1918363at2759"/>
<keyword evidence="4" id="KW-0509">mRNA transport</keyword>
<keyword evidence="4" id="KW-0811">Translocation</keyword>
<keyword evidence="4" id="KW-0906">Nuclear pore complex</keyword>
<dbReference type="AlphaFoldDB" id="A0A0L0SV85"/>
<comment type="subcellular location">
    <subcellularLocation>
        <location evidence="1">Nucleus envelope</location>
    </subcellularLocation>
    <subcellularLocation>
        <location evidence="4">Nucleus</location>
        <location evidence="4">Nuclear pore complex</location>
    </subcellularLocation>
</comment>
<keyword evidence="3 4" id="KW-0539">Nucleus</keyword>
<dbReference type="STRING" id="578462.A0A0L0SV85"/>
<comment type="similarity">
    <text evidence="2 4">Belongs to the nucleoporin interacting component (NIC) family.</text>
</comment>
<gene>
    <name evidence="5" type="ORF">AMAG_11565</name>
</gene>
<dbReference type="GO" id="GO:0017056">
    <property type="term" value="F:structural constituent of nuclear pore"/>
    <property type="evidence" value="ECO:0007669"/>
    <property type="project" value="InterPro"/>
</dbReference>
<reference evidence="6" key="2">
    <citation type="submission" date="2009-11" db="EMBL/GenBank/DDBJ databases">
        <title>The Genome Sequence of Allomyces macrogynus strain ATCC 38327.</title>
        <authorList>
            <consortium name="The Broad Institute Genome Sequencing Platform"/>
            <person name="Russ C."/>
            <person name="Cuomo C."/>
            <person name="Shea T."/>
            <person name="Young S.K."/>
            <person name="Zeng Q."/>
            <person name="Koehrsen M."/>
            <person name="Haas B."/>
            <person name="Borodovsky M."/>
            <person name="Guigo R."/>
            <person name="Alvarado L."/>
            <person name="Berlin A."/>
            <person name="Borenstein D."/>
            <person name="Chen Z."/>
            <person name="Engels R."/>
            <person name="Freedman E."/>
            <person name="Gellesch M."/>
            <person name="Goldberg J."/>
            <person name="Griggs A."/>
            <person name="Gujja S."/>
            <person name="Heiman D."/>
            <person name="Hepburn T."/>
            <person name="Howarth C."/>
            <person name="Jen D."/>
            <person name="Larson L."/>
            <person name="Lewis B."/>
            <person name="Mehta T."/>
            <person name="Park D."/>
            <person name="Pearson M."/>
            <person name="Roberts A."/>
            <person name="Saif S."/>
            <person name="Shenoy N."/>
            <person name="Sisk P."/>
            <person name="Stolte C."/>
            <person name="Sykes S."/>
            <person name="Walk T."/>
            <person name="White J."/>
            <person name="Yandava C."/>
            <person name="Burger G."/>
            <person name="Gray M.W."/>
            <person name="Holland P.W.H."/>
            <person name="King N."/>
            <person name="Lang F.B.F."/>
            <person name="Roger A.J."/>
            <person name="Ruiz-Trillo I."/>
            <person name="Lander E."/>
            <person name="Nusbaum C."/>
        </authorList>
    </citation>
    <scope>NUCLEOTIDE SEQUENCE [LARGE SCALE GENOMIC DNA]</scope>
    <source>
        <strain evidence="6">ATCC 38327</strain>
    </source>
</reference>
<sequence length="839" mass="92166">MLNLQQLLQQSQQLESTLQAPAAAAVPAALDLHRNLDQVAARSQRLVERSVLEQSMRATAMAPAAVDAKAQSFLAQSGFNFEALKHDLDELDLGRTLEPIRLVSDTDVEGFVNNEHDNMVMTTLEESKVKTAWDAECLVQQALNADWELMRRDIMAKVGPYQAYDTTAATTTTTTATTTDRGLLASPVMATAAAPALEAKTQAYQHVVEAMNNPATANSLNVIDRMAKVATAPAELAESWLILNAMLKPAKAGPLEYAAQHLSPDPTVRAEIQTQPLAGSRAYLEDAFYAFVDETIRRQPKAAMMGGDPTVTKRVEAFVRLRFQKYDHWDLPHAEFDAATGMPMWVVAYFLIRCGKSTEALAYLNQAALLPSDESFRLYFAAWCHGELFPGFEKDLAEYYDALLIQPTPTDPYKLAVLKLVGRCELQNKRFEGIIVSTEDWLWARLVLLGEQYTAADLCAEMGQLDAYLAKKQAPLVYFNLLLLCGLFEKAILTLARRAEFQVDALHVALALHYYGCLHVPVDPTDVRGLPTLDTASVPLHTMILHHLTRIDHASELAYIVRLAHTASLPAYAAWKDFTYEELVQWVQAAPLQTAPLGLSDAHLALLGFATNADFLRTIVAAAADRAADQDRLDDALYLYEQCYDAPKVLATLTHRLARAFLLSPDVGAGATAPRTLDALLAHAEQLLARYSQDAPARVASAATTLWQMAYFKLLATRDAMAAAPSTLRRGEMPATAVEAWQALRACALVPADSRASPAEYVSRIAALDPVVTPCVPDLIRMAMDLAVRTFRATRDPEMVATARQIRVVAGMVPVKMDPQLHAYLAQREVEVGKVLAEA</sequence>
<evidence type="ECO:0000313" key="6">
    <source>
        <dbReference type="Proteomes" id="UP000054350"/>
    </source>
</evidence>
<dbReference type="eggNOG" id="KOG2168">
    <property type="taxonomic scope" value="Eukaryota"/>
</dbReference>
<dbReference type="VEuPathDB" id="FungiDB:AMAG_11565"/>
<proteinExistence type="inferred from homology"/>
<dbReference type="PANTHER" id="PTHR11225">
    <property type="entry name" value="NUCLEAR PORE COMPLEX PROTEIN NUP93 NUCLEOPORIN NUP93 DEAD EYE PROTEIN"/>
    <property type="match status" value="1"/>
</dbReference>
<keyword evidence="6" id="KW-1185">Reference proteome</keyword>
<name>A0A0L0SV85_ALLM3</name>
<organism evidence="5 6">
    <name type="scientific">Allomyces macrogynus (strain ATCC 38327)</name>
    <name type="common">Allomyces javanicus var. macrogynus</name>
    <dbReference type="NCBI Taxonomy" id="578462"/>
    <lineage>
        <taxon>Eukaryota</taxon>
        <taxon>Fungi</taxon>
        <taxon>Fungi incertae sedis</taxon>
        <taxon>Blastocladiomycota</taxon>
        <taxon>Blastocladiomycetes</taxon>
        <taxon>Blastocladiales</taxon>
        <taxon>Blastocladiaceae</taxon>
        <taxon>Allomyces</taxon>
    </lineage>
</organism>
<dbReference type="Pfam" id="PF04097">
    <property type="entry name" value="Nic96"/>
    <property type="match status" value="1"/>
</dbReference>
<dbReference type="PANTHER" id="PTHR11225:SF4">
    <property type="entry name" value="NUCLEAR PORE COMPLEX PROTEIN NUP93"/>
    <property type="match status" value="1"/>
</dbReference>
<reference evidence="5 6" key="1">
    <citation type="submission" date="2009-11" db="EMBL/GenBank/DDBJ databases">
        <title>Annotation of Allomyces macrogynus ATCC 38327.</title>
        <authorList>
            <consortium name="The Broad Institute Genome Sequencing Platform"/>
            <person name="Russ C."/>
            <person name="Cuomo C."/>
            <person name="Burger G."/>
            <person name="Gray M.W."/>
            <person name="Holland P.W.H."/>
            <person name="King N."/>
            <person name="Lang F.B.F."/>
            <person name="Roger A.J."/>
            <person name="Ruiz-Trillo I."/>
            <person name="Young S.K."/>
            <person name="Zeng Q."/>
            <person name="Gargeya S."/>
            <person name="Fitzgerald M."/>
            <person name="Haas B."/>
            <person name="Abouelleil A."/>
            <person name="Alvarado L."/>
            <person name="Arachchi H.M."/>
            <person name="Berlin A."/>
            <person name="Chapman S.B."/>
            <person name="Gearin G."/>
            <person name="Goldberg J."/>
            <person name="Griggs A."/>
            <person name="Gujja S."/>
            <person name="Hansen M."/>
            <person name="Heiman D."/>
            <person name="Howarth C."/>
            <person name="Larimer J."/>
            <person name="Lui A."/>
            <person name="MacDonald P.J.P."/>
            <person name="McCowen C."/>
            <person name="Montmayeur A."/>
            <person name="Murphy C."/>
            <person name="Neiman D."/>
            <person name="Pearson M."/>
            <person name="Priest M."/>
            <person name="Roberts A."/>
            <person name="Saif S."/>
            <person name="Shea T."/>
            <person name="Sisk P."/>
            <person name="Stolte C."/>
            <person name="Sykes S."/>
            <person name="Wortman J."/>
            <person name="Nusbaum C."/>
            <person name="Birren B."/>
        </authorList>
    </citation>
    <scope>NUCLEOTIDE SEQUENCE [LARGE SCALE GENOMIC DNA]</scope>
    <source>
        <strain evidence="5 6">ATCC 38327</strain>
    </source>
</reference>
<protein>
    <recommendedName>
        <fullName evidence="4">Nuclear pore protein</fullName>
    </recommendedName>
</protein>
<keyword evidence="4" id="KW-0813">Transport</keyword>